<accession>A0A6B0U4K7</accession>
<reference evidence="1" key="1">
    <citation type="submission" date="2019-12" db="EMBL/GenBank/DDBJ databases">
        <title>An insight into the sialome of adult female Ixodes ricinus ticks feeding for 6 days.</title>
        <authorList>
            <person name="Perner J."/>
            <person name="Ribeiro J.M.C."/>
        </authorList>
    </citation>
    <scope>NUCLEOTIDE SEQUENCE</scope>
    <source>
        <strain evidence="1">Semi-engorged</strain>
        <tissue evidence="1">Salivary glands</tissue>
    </source>
</reference>
<organism evidence="1">
    <name type="scientific">Ixodes ricinus</name>
    <name type="common">Common tick</name>
    <name type="synonym">Acarus ricinus</name>
    <dbReference type="NCBI Taxonomy" id="34613"/>
    <lineage>
        <taxon>Eukaryota</taxon>
        <taxon>Metazoa</taxon>
        <taxon>Ecdysozoa</taxon>
        <taxon>Arthropoda</taxon>
        <taxon>Chelicerata</taxon>
        <taxon>Arachnida</taxon>
        <taxon>Acari</taxon>
        <taxon>Parasitiformes</taxon>
        <taxon>Ixodida</taxon>
        <taxon>Ixodoidea</taxon>
        <taxon>Ixodidae</taxon>
        <taxon>Ixodinae</taxon>
        <taxon>Ixodes</taxon>
    </lineage>
</organism>
<dbReference type="AlphaFoldDB" id="A0A6B0U4K7"/>
<dbReference type="EMBL" id="GIFC01005336">
    <property type="protein sequence ID" value="MXU87419.1"/>
    <property type="molecule type" value="Transcribed_RNA"/>
</dbReference>
<name>A0A6B0U4K7_IXORI</name>
<protein>
    <submittedName>
        <fullName evidence="1">Uncharacterized protein</fullName>
    </submittedName>
</protein>
<proteinExistence type="predicted"/>
<sequence>MLWTWGRIKRRQGRGVVACSLRLIGLADGGARTEKRRIPPGPINCRERAVALCLFRCLIGPSACGIGRARTWAETKYSCMVLTSVTPISSLPWLAS</sequence>
<evidence type="ECO:0000313" key="1">
    <source>
        <dbReference type="EMBL" id="MXU87419.1"/>
    </source>
</evidence>